<evidence type="ECO:0000313" key="3">
    <source>
        <dbReference type="Proteomes" id="UP000052982"/>
    </source>
</evidence>
<dbReference type="PANTHER" id="PTHR33336">
    <property type="entry name" value="QUINOL MONOOXYGENASE YGIN-RELATED"/>
    <property type="match status" value="1"/>
</dbReference>
<dbReference type="InterPro" id="IPR007138">
    <property type="entry name" value="ABM_dom"/>
</dbReference>
<feature type="domain" description="ABM" evidence="1">
    <location>
        <begin position="3"/>
        <end position="96"/>
    </location>
</feature>
<dbReference type="InterPro" id="IPR011008">
    <property type="entry name" value="Dimeric_a/b-barrel"/>
</dbReference>
<dbReference type="RefSeq" id="WP_055632759.1">
    <property type="nucleotide sequence ID" value="NZ_KQ948771.1"/>
</dbReference>
<sequence length="96" mass="11044">MTFTVVARYTVTDGHTDRLLELLRQVREETLKEPGCISYEPHRSADDESVFFIVERYQEAADFDHHFSTPHVKDIVLGQIVPLLSDRVVTKGLPIF</sequence>
<dbReference type="Proteomes" id="UP000052982">
    <property type="component" value="Unassembled WGS sequence"/>
</dbReference>
<comment type="caution">
    <text evidence="2">The sequence shown here is derived from an EMBL/GenBank/DDBJ whole genome shotgun (WGS) entry which is preliminary data.</text>
</comment>
<gene>
    <name evidence="2" type="ORF">AQJ64_23165</name>
</gene>
<dbReference type="GO" id="GO:0003824">
    <property type="term" value="F:catalytic activity"/>
    <property type="evidence" value="ECO:0007669"/>
    <property type="project" value="TreeGrafter"/>
</dbReference>
<name>A0A117RB97_9ACTN</name>
<dbReference type="PROSITE" id="PS51725">
    <property type="entry name" value="ABM"/>
    <property type="match status" value="1"/>
</dbReference>
<protein>
    <recommendedName>
        <fullName evidence="1">ABM domain-containing protein</fullName>
    </recommendedName>
</protein>
<dbReference type="SUPFAM" id="SSF54909">
    <property type="entry name" value="Dimeric alpha+beta barrel"/>
    <property type="match status" value="1"/>
</dbReference>
<reference evidence="2 3" key="1">
    <citation type="submission" date="2015-10" db="EMBL/GenBank/DDBJ databases">
        <title>Draft genome sequence of Streptomyces griseoruber DSM 40281, type strain for the species Streptomyces griseoruber.</title>
        <authorList>
            <person name="Ruckert C."/>
            <person name="Winkler A."/>
            <person name="Kalinowski J."/>
            <person name="Kampfer P."/>
            <person name="Glaeser S."/>
        </authorList>
    </citation>
    <scope>NUCLEOTIDE SEQUENCE [LARGE SCALE GENOMIC DNA]</scope>
    <source>
        <strain evidence="2 3">DSM 40281</strain>
    </source>
</reference>
<keyword evidence="3" id="KW-1185">Reference proteome</keyword>
<dbReference type="AlphaFoldDB" id="A0A117RB97"/>
<dbReference type="OrthoDB" id="3695636at2"/>
<dbReference type="Pfam" id="PF03992">
    <property type="entry name" value="ABM"/>
    <property type="match status" value="1"/>
</dbReference>
<dbReference type="Gene3D" id="3.30.70.100">
    <property type="match status" value="1"/>
</dbReference>
<dbReference type="STRING" id="1943.AQJ64_23165"/>
<evidence type="ECO:0000313" key="2">
    <source>
        <dbReference type="EMBL" id="KUN81298.1"/>
    </source>
</evidence>
<dbReference type="PANTHER" id="PTHR33336:SF3">
    <property type="entry name" value="ABM DOMAIN-CONTAINING PROTEIN"/>
    <property type="match status" value="1"/>
</dbReference>
<organism evidence="2 3">
    <name type="scientific">Streptomyces griseoruber</name>
    <dbReference type="NCBI Taxonomy" id="1943"/>
    <lineage>
        <taxon>Bacteria</taxon>
        <taxon>Bacillati</taxon>
        <taxon>Actinomycetota</taxon>
        <taxon>Actinomycetes</taxon>
        <taxon>Kitasatosporales</taxon>
        <taxon>Streptomycetaceae</taxon>
        <taxon>Streptomyces</taxon>
    </lineage>
</organism>
<evidence type="ECO:0000259" key="1">
    <source>
        <dbReference type="PROSITE" id="PS51725"/>
    </source>
</evidence>
<proteinExistence type="predicted"/>
<dbReference type="InterPro" id="IPR050744">
    <property type="entry name" value="AI-2_Isomerase_LsrG"/>
</dbReference>
<dbReference type="EMBL" id="LMWW01000036">
    <property type="protein sequence ID" value="KUN81298.1"/>
    <property type="molecule type" value="Genomic_DNA"/>
</dbReference>
<accession>A0A117RB97</accession>